<dbReference type="PANTHER" id="PTHR31218">
    <property type="entry name" value="WAT1-RELATED PROTEIN"/>
    <property type="match status" value="1"/>
</dbReference>
<comment type="caution">
    <text evidence="8">The sequence shown here is derived from an EMBL/GenBank/DDBJ whole genome shotgun (WGS) entry which is preliminary data.</text>
</comment>
<sequence>MAAGSASGSGSGSAAVGADAWKAHLAMAMVQLFYGGYHVITKVALNVGVNELVFCVFRDLVALSILAPVAYFHEKRTRPPITKRLLLSFFVLGLTGIFGNQLLFLMGLSYTNPTYASAIQPAIPVFTFLFAVMMGTERVNLLRYEGIAKIGGTIICVFGAVLMVLYRGPALIGYSDLDHVAVNEISARGQPEPAGWLIDGLQDLGLDRFHVGVLCLIANCICMAAFLALQAPLLKKYHAHISLTAYSYFFGAVLMVISSIFMTDLSVDWTLKQSEIFAVVYAGVIASALNYGIITWSNKILGPALVSLYNPLQPAFSTLLSLIFLGSVIYLGSILGGLFIIAGLYIVTWGSYKEKQANAGVIPISSWVSEPLIHDKNAYQKGHTISGSSSITINPKSLD</sequence>
<proteinExistence type="inferred from homology"/>
<feature type="transmembrane region" description="Helical" evidence="6">
    <location>
        <begin position="276"/>
        <end position="298"/>
    </location>
</feature>
<comment type="similarity">
    <text evidence="2 6">Belongs to the drug/metabolite transporter (DMT) superfamily. Plant drug/metabolite exporter (P-DME) (TC 2.A.7.4) family.</text>
</comment>
<feature type="transmembrane region" description="Helical" evidence="6">
    <location>
        <begin position="209"/>
        <end position="229"/>
    </location>
</feature>
<accession>A0ABU6XMZ1</accession>
<evidence type="ECO:0000256" key="4">
    <source>
        <dbReference type="ARBA" id="ARBA00022989"/>
    </source>
</evidence>
<feature type="transmembrane region" description="Helical" evidence="6">
    <location>
        <begin position="319"/>
        <end position="347"/>
    </location>
</feature>
<keyword evidence="9" id="KW-1185">Reference proteome</keyword>
<dbReference type="Proteomes" id="UP001341840">
    <property type="component" value="Unassembled WGS sequence"/>
</dbReference>
<feature type="transmembrane region" description="Helical" evidence="6">
    <location>
        <begin position="241"/>
        <end position="261"/>
    </location>
</feature>
<feature type="domain" description="EamA" evidence="7">
    <location>
        <begin position="212"/>
        <end position="348"/>
    </location>
</feature>
<keyword evidence="4 6" id="KW-1133">Transmembrane helix</keyword>
<feature type="transmembrane region" description="Helical" evidence="6">
    <location>
        <begin position="146"/>
        <end position="166"/>
    </location>
</feature>
<protein>
    <recommendedName>
        <fullName evidence="6">WAT1-related protein</fullName>
    </recommendedName>
</protein>
<comment type="subcellular location">
    <subcellularLocation>
        <location evidence="1 6">Membrane</location>
        <topology evidence="1 6">Multi-pass membrane protein</topology>
    </subcellularLocation>
</comment>
<dbReference type="SUPFAM" id="SSF103481">
    <property type="entry name" value="Multidrug resistance efflux transporter EmrE"/>
    <property type="match status" value="2"/>
</dbReference>
<feature type="domain" description="EamA" evidence="7">
    <location>
        <begin position="22"/>
        <end position="157"/>
    </location>
</feature>
<dbReference type="InterPro" id="IPR037185">
    <property type="entry name" value="EmrE-like"/>
</dbReference>
<evidence type="ECO:0000256" key="3">
    <source>
        <dbReference type="ARBA" id="ARBA00022692"/>
    </source>
</evidence>
<feature type="transmembrane region" description="Helical" evidence="6">
    <location>
        <begin position="114"/>
        <end position="134"/>
    </location>
</feature>
<evidence type="ECO:0000313" key="8">
    <source>
        <dbReference type="EMBL" id="MED6199262.1"/>
    </source>
</evidence>
<keyword evidence="3 6" id="KW-0812">Transmembrane</keyword>
<gene>
    <name evidence="8" type="ORF">PIB30_074241</name>
</gene>
<evidence type="ECO:0000256" key="6">
    <source>
        <dbReference type="RuleBase" id="RU363077"/>
    </source>
</evidence>
<keyword evidence="5 6" id="KW-0472">Membrane</keyword>
<dbReference type="Pfam" id="PF00892">
    <property type="entry name" value="EamA"/>
    <property type="match status" value="2"/>
</dbReference>
<evidence type="ECO:0000313" key="9">
    <source>
        <dbReference type="Proteomes" id="UP001341840"/>
    </source>
</evidence>
<evidence type="ECO:0000256" key="5">
    <source>
        <dbReference type="ARBA" id="ARBA00023136"/>
    </source>
</evidence>
<organism evidence="8 9">
    <name type="scientific">Stylosanthes scabra</name>
    <dbReference type="NCBI Taxonomy" id="79078"/>
    <lineage>
        <taxon>Eukaryota</taxon>
        <taxon>Viridiplantae</taxon>
        <taxon>Streptophyta</taxon>
        <taxon>Embryophyta</taxon>
        <taxon>Tracheophyta</taxon>
        <taxon>Spermatophyta</taxon>
        <taxon>Magnoliopsida</taxon>
        <taxon>eudicotyledons</taxon>
        <taxon>Gunneridae</taxon>
        <taxon>Pentapetalae</taxon>
        <taxon>rosids</taxon>
        <taxon>fabids</taxon>
        <taxon>Fabales</taxon>
        <taxon>Fabaceae</taxon>
        <taxon>Papilionoideae</taxon>
        <taxon>50 kb inversion clade</taxon>
        <taxon>dalbergioids sensu lato</taxon>
        <taxon>Dalbergieae</taxon>
        <taxon>Pterocarpus clade</taxon>
        <taxon>Stylosanthes</taxon>
    </lineage>
</organism>
<feature type="transmembrane region" description="Helical" evidence="6">
    <location>
        <begin position="85"/>
        <end position="108"/>
    </location>
</feature>
<evidence type="ECO:0000256" key="1">
    <source>
        <dbReference type="ARBA" id="ARBA00004141"/>
    </source>
</evidence>
<dbReference type="InterPro" id="IPR000620">
    <property type="entry name" value="EamA_dom"/>
</dbReference>
<evidence type="ECO:0000259" key="7">
    <source>
        <dbReference type="Pfam" id="PF00892"/>
    </source>
</evidence>
<dbReference type="EMBL" id="JASCZI010212367">
    <property type="protein sequence ID" value="MED6199262.1"/>
    <property type="molecule type" value="Genomic_DNA"/>
</dbReference>
<evidence type="ECO:0000256" key="2">
    <source>
        <dbReference type="ARBA" id="ARBA00007635"/>
    </source>
</evidence>
<dbReference type="InterPro" id="IPR030184">
    <property type="entry name" value="WAT1-related"/>
</dbReference>
<name>A0ABU6XMZ1_9FABA</name>
<reference evidence="8 9" key="1">
    <citation type="journal article" date="2023" name="Plants (Basel)">
        <title>Bridging the Gap: Combining Genomics and Transcriptomics Approaches to Understand Stylosanthes scabra, an Orphan Legume from the Brazilian Caatinga.</title>
        <authorList>
            <person name="Ferreira-Neto J.R.C."/>
            <person name="da Silva M.D."/>
            <person name="Binneck E."/>
            <person name="de Melo N.F."/>
            <person name="da Silva R.H."/>
            <person name="de Melo A.L.T.M."/>
            <person name="Pandolfi V."/>
            <person name="Bustamante F.O."/>
            <person name="Brasileiro-Vidal A.C."/>
            <person name="Benko-Iseppon A.M."/>
        </authorList>
    </citation>
    <scope>NUCLEOTIDE SEQUENCE [LARGE SCALE GENOMIC DNA]</scope>
    <source>
        <tissue evidence="8">Leaves</tissue>
    </source>
</reference>